<accession>A0A3P7JSW5</accession>
<feature type="region of interest" description="Disordered" evidence="1">
    <location>
        <begin position="60"/>
        <end position="80"/>
    </location>
</feature>
<name>A0A3P7JSW5_STRVU</name>
<dbReference type="EMBL" id="UYYB01115188">
    <property type="protein sequence ID" value="VDM81914.1"/>
    <property type="molecule type" value="Genomic_DNA"/>
</dbReference>
<dbReference type="Proteomes" id="UP000270094">
    <property type="component" value="Unassembled WGS sequence"/>
</dbReference>
<sequence length="80" mass="9418">MPLFKVVTLGYESRNVCDMDASMLLVSQRHGHRNCGHRSLHGQEQFIGFLPVIDDFEGRRRDHDRNDDDEHDYMDSVTWI</sequence>
<protein>
    <submittedName>
        <fullName evidence="2">Uncharacterized protein</fullName>
    </submittedName>
</protein>
<dbReference type="AlphaFoldDB" id="A0A3P7JSW5"/>
<gene>
    <name evidence="2" type="ORF">SVUK_LOCUS16912</name>
</gene>
<evidence type="ECO:0000256" key="1">
    <source>
        <dbReference type="SAM" id="MobiDB-lite"/>
    </source>
</evidence>
<keyword evidence="3" id="KW-1185">Reference proteome</keyword>
<organism evidence="2 3">
    <name type="scientific">Strongylus vulgaris</name>
    <name type="common">Blood worm</name>
    <dbReference type="NCBI Taxonomy" id="40348"/>
    <lineage>
        <taxon>Eukaryota</taxon>
        <taxon>Metazoa</taxon>
        <taxon>Ecdysozoa</taxon>
        <taxon>Nematoda</taxon>
        <taxon>Chromadorea</taxon>
        <taxon>Rhabditida</taxon>
        <taxon>Rhabditina</taxon>
        <taxon>Rhabditomorpha</taxon>
        <taxon>Strongyloidea</taxon>
        <taxon>Strongylidae</taxon>
        <taxon>Strongylus</taxon>
    </lineage>
</organism>
<reference evidence="2 3" key="1">
    <citation type="submission" date="2018-11" db="EMBL/GenBank/DDBJ databases">
        <authorList>
            <consortium name="Pathogen Informatics"/>
        </authorList>
    </citation>
    <scope>NUCLEOTIDE SEQUENCE [LARGE SCALE GENOMIC DNA]</scope>
</reference>
<evidence type="ECO:0000313" key="3">
    <source>
        <dbReference type="Proteomes" id="UP000270094"/>
    </source>
</evidence>
<evidence type="ECO:0000313" key="2">
    <source>
        <dbReference type="EMBL" id="VDM81914.1"/>
    </source>
</evidence>
<proteinExistence type="predicted"/>